<dbReference type="Gene3D" id="1.10.443.10">
    <property type="entry name" value="Intergrase catalytic core"/>
    <property type="match status" value="1"/>
</dbReference>
<proteinExistence type="predicted"/>
<dbReference type="PANTHER" id="PTHR34605:SF4">
    <property type="entry name" value="DNA ADENINE METHYLTRANSFERASE"/>
    <property type="match status" value="1"/>
</dbReference>
<protein>
    <recommendedName>
        <fullName evidence="2">Tyr recombinase domain-containing protein</fullName>
    </recommendedName>
</protein>
<name>A0A4R0R2V5_9APHY</name>
<dbReference type="InterPro" id="IPR013762">
    <property type="entry name" value="Integrase-like_cat_sf"/>
</dbReference>
<sequence>MTMHQKSAASLVEAMKTTSLNDIADEEVDLFLEENKDDDEAAASLDREYMKTYVHSRLHDFPEVRGDSSSAALQSEQYTKACRTEGTWNGHERIINEFLRYKLKADPNWDPMAVTAQTPYDIRAFITQKCGRKEDGFEGCKYATAVSTRAALTMWYRSIRRNESTTEWIYNEKTGECRGLPTRSRAVAEYMVGLEKTKRAQGEQSRSMCALRVDDMHRLRDHCFRTNQSHAERRWGIMRYSVYLIAFLMVLRMDEALRITFENSDNIMRDTQYSTIRLGPRKSAQTENLHSWRLCANDQDEKLCPKRTFMLLAYLYRPGQPGSTFVPEGPVFNFVDKRGMGVQGRPLTTTIIQRALAADLQAIGYSNWALYGTHSFRRGGCQYRVQIGWTISEICAWGGWTQVEAVTMYRYFYSPSDNHEYKDEYDRNLPKA</sequence>
<evidence type="ECO:0000256" key="1">
    <source>
        <dbReference type="ARBA" id="ARBA00023172"/>
    </source>
</evidence>
<feature type="domain" description="Tyr recombinase" evidence="2">
    <location>
        <begin position="206"/>
        <end position="426"/>
    </location>
</feature>
<dbReference type="GO" id="GO:0006310">
    <property type="term" value="P:DNA recombination"/>
    <property type="evidence" value="ECO:0007669"/>
    <property type="project" value="UniProtKB-KW"/>
</dbReference>
<dbReference type="EMBL" id="RWJN01000654">
    <property type="protein sequence ID" value="TCD60123.1"/>
    <property type="molecule type" value="Genomic_DNA"/>
</dbReference>
<dbReference type="AlphaFoldDB" id="A0A4R0R2V5"/>
<comment type="caution">
    <text evidence="3">The sequence shown here is derived from an EMBL/GenBank/DDBJ whole genome shotgun (WGS) entry which is preliminary data.</text>
</comment>
<keyword evidence="4" id="KW-1185">Reference proteome</keyword>
<dbReference type="InterPro" id="IPR011010">
    <property type="entry name" value="DNA_brk_join_enz"/>
</dbReference>
<evidence type="ECO:0000313" key="4">
    <source>
        <dbReference type="Proteomes" id="UP000292702"/>
    </source>
</evidence>
<dbReference type="PANTHER" id="PTHR34605">
    <property type="entry name" value="PHAGE_INTEGRASE DOMAIN-CONTAINING PROTEIN"/>
    <property type="match status" value="1"/>
</dbReference>
<gene>
    <name evidence="3" type="ORF">EIP91_010697</name>
</gene>
<evidence type="ECO:0000313" key="3">
    <source>
        <dbReference type="EMBL" id="TCD60123.1"/>
    </source>
</evidence>
<dbReference type="InterPro" id="IPR052925">
    <property type="entry name" value="Phage_Integrase-like_Recomb"/>
</dbReference>
<accession>A0A4R0R2V5</accession>
<evidence type="ECO:0000259" key="2">
    <source>
        <dbReference type="PROSITE" id="PS51898"/>
    </source>
</evidence>
<reference evidence="3 4" key="1">
    <citation type="submission" date="2018-11" db="EMBL/GenBank/DDBJ databases">
        <title>Genome assembly of Steccherinum ochraceum LE-BIN_3174, the white-rot fungus of the Steccherinaceae family (The Residual Polyporoid clade, Polyporales, Basidiomycota).</title>
        <authorList>
            <person name="Fedorova T.V."/>
            <person name="Glazunova O.A."/>
            <person name="Landesman E.O."/>
            <person name="Moiseenko K.V."/>
            <person name="Psurtseva N.V."/>
            <person name="Savinova O.S."/>
            <person name="Shakhova N.V."/>
            <person name="Tyazhelova T.V."/>
            <person name="Vasina D.V."/>
        </authorList>
    </citation>
    <scope>NUCLEOTIDE SEQUENCE [LARGE SCALE GENOMIC DNA]</scope>
    <source>
        <strain evidence="3 4">LE-BIN_3174</strain>
    </source>
</reference>
<dbReference type="Proteomes" id="UP000292702">
    <property type="component" value="Unassembled WGS sequence"/>
</dbReference>
<keyword evidence="1" id="KW-0233">DNA recombination</keyword>
<dbReference type="GO" id="GO:0015074">
    <property type="term" value="P:DNA integration"/>
    <property type="evidence" value="ECO:0007669"/>
    <property type="project" value="InterPro"/>
</dbReference>
<dbReference type="GO" id="GO:0003677">
    <property type="term" value="F:DNA binding"/>
    <property type="evidence" value="ECO:0007669"/>
    <property type="project" value="InterPro"/>
</dbReference>
<dbReference type="OrthoDB" id="3163890at2759"/>
<dbReference type="PROSITE" id="PS51898">
    <property type="entry name" value="TYR_RECOMBINASE"/>
    <property type="match status" value="1"/>
</dbReference>
<organism evidence="3 4">
    <name type="scientific">Steccherinum ochraceum</name>
    <dbReference type="NCBI Taxonomy" id="92696"/>
    <lineage>
        <taxon>Eukaryota</taxon>
        <taxon>Fungi</taxon>
        <taxon>Dikarya</taxon>
        <taxon>Basidiomycota</taxon>
        <taxon>Agaricomycotina</taxon>
        <taxon>Agaricomycetes</taxon>
        <taxon>Polyporales</taxon>
        <taxon>Steccherinaceae</taxon>
        <taxon>Steccherinum</taxon>
    </lineage>
</organism>
<dbReference type="InterPro" id="IPR002104">
    <property type="entry name" value="Integrase_catalytic"/>
</dbReference>
<dbReference type="SUPFAM" id="SSF56349">
    <property type="entry name" value="DNA breaking-rejoining enzymes"/>
    <property type="match status" value="1"/>
</dbReference>